<proteinExistence type="predicted"/>
<reference evidence="2 3" key="1">
    <citation type="submission" date="2019-03" db="EMBL/GenBank/DDBJ databases">
        <title>First draft genome of Liparis tanakae, snailfish: a comprehensive survey of snailfish specific genes.</title>
        <authorList>
            <person name="Kim W."/>
            <person name="Song I."/>
            <person name="Jeong J.-H."/>
            <person name="Kim D."/>
            <person name="Kim S."/>
            <person name="Ryu S."/>
            <person name="Song J.Y."/>
            <person name="Lee S.K."/>
        </authorList>
    </citation>
    <scope>NUCLEOTIDE SEQUENCE [LARGE SCALE GENOMIC DNA]</scope>
    <source>
        <tissue evidence="2">Muscle</tissue>
    </source>
</reference>
<sequence>MSTEGWHWEPGIDTHPPTGHSLESQGKALIGAPAPHTKGTQSNAKQWSHYWGADEAKDLLKDAQTGFVSVDGPSYSHQYQAVGGGQRPEALRLQIGTEDEVLFPGQG</sequence>
<evidence type="ECO:0000256" key="1">
    <source>
        <dbReference type="SAM" id="MobiDB-lite"/>
    </source>
</evidence>
<protein>
    <submittedName>
        <fullName evidence="2">Uncharacterized protein</fullName>
    </submittedName>
</protein>
<organism evidence="2 3">
    <name type="scientific">Liparis tanakae</name>
    <name type="common">Tanaka's snailfish</name>
    <dbReference type="NCBI Taxonomy" id="230148"/>
    <lineage>
        <taxon>Eukaryota</taxon>
        <taxon>Metazoa</taxon>
        <taxon>Chordata</taxon>
        <taxon>Craniata</taxon>
        <taxon>Vertebrata</taxon>
        <taxon>Euteleostomi</taxon>
        <taxon>Actinopterygii</taxon>
        <taxon>Neopterygii</taxon>
        <taxon>Teleostei</taxon>
        <taxon>Neoteleostei</taxon>
        <taxon>Acanthomorphata</taxon>
        <taxon>Eupercaria</taxon>
        <taxon>Perciformes</taxon>
        <taxon>Cottioidei</taxon>
        <taxon>Cottales</taxon>
        <taxon>Liparidae</taxon>
        <taxon>Liparis</taxon>
    </lineage>
</organism>
<comment type="caution">
    <text evidence="2">The sequence shown here is derived from an EMBL/GenBank/DDBJ whole genome shotgun (WGS) entry which is preliminary data.</text>
</comment>
<keyword evidence="3" id="KW-1185">Reference proteome</keyword>
<dbReference type="AlphaFoldDB" id="A0A4Z2IP03"/>
<dbReference type="Proteomes" id="UP000314294">
    <property type="component" value="Unassembled WGS sequence"/>
</dbReference>
<gene>
    <name evidence="2" type="ORF">EYF80_010412</name>
</gene>
<evidence type="ECO:0000313" key="2">
    <source>
        <dbReference type="EMBL" id="TNN79388.1"/>
    </source>
</evidence>
<feature type="region of interest" description="Disordered" evidence="1">
    <location>
        <begin position="1"/>
        <end position="45"/>
    </location>
</feature>
<name>A0A4Z2IP03_9TELE</name>
<dbReference type="EMBL" id="SRLO01000065">
    <property type="protein sequence ID" value="TNN79388.1"/>
    <property type="molecule type" value="Genomic_DNA"/>
</dbReference>
<accession>A0A4Z2IP03</accession>
<evidence type="ECO:0000313" key="3">
    <source>
        <dbReference type="Proteomes" id="UP000314294"/>
    </source>
</evidence>
<feature type="compositionally biased region" description="Basic and acidic residues" evidence="1">
    <location>
        <begin position="1"/>
        <end position="12"/>
    </location>
</feature>